<dbReference type="InterPro" id="IPR011008">
    <property type="entry name" value="Dimeric_a/b-barrel"/>
</dbReference>
<proteinExistence type="predicted"/>
<dbReference type="PROSITE" id="PS51725">
    <property type="entry name" value="ABM"/>
    <property type="match status" value="1"/>
</dbReference>
<feature type="domain" description="ABM" evidence="1">
    <location>
        <begin position="2"/>
        <end position="92"/>
    </location>
</feature>
<dbReference type="Pfam" id="PF03992">
    <property type="entry name" value="ABM"/>
    <property type="match status" value="1"/>
</dbReference>
<reference evidence="2 3" key="1">
    <citation type="submission" date="2021-12" db="EMBL/GenBank/DDBJ databases">
        <title>Discovery of the Pendulisporaceae a myxobacterial family with distinct sporulation behavior and unique specialized metabolism.</title>
        <authorList>
            <person name="Garcia R."/>
            <person name="Popoff A."/>
            <person name="Bader C.D."/>
            <person name="Loehr J."/>
            <person name="Walesch S."/>
            <person name="Walt C."/>
            <person name="Boldt J."/>
            <person name="Bunk B."/>
            <person name="Haeckl F.J.F.P.J."/>
            <person name="Gunesch A.P."/>
            <person name="Birkelbach J."/>
            <person name="Nuebel U."/>
            <person name="Pietschmann T."/>
            <person name="Bach T."/>
            <person name="Mueller R."/>
        </authorList>
    </citation>
    <scope>NUCLEOTIDE SEQUENCE [LARGE SCALE GENOMIC DNA]</scope>
    <source>
        <strain evidence="2 3">MSr11954</strain>
    </source>
</reference>
<evidence type="ECO:0000313" key="3">
    <source>
        <dbReference type="Proteomes" id="UP001370348"/>
    </source>
</evidence>
<keyword evidence="2" id="KW-0503">Monooxygenase</keyword>
<dbReference type="Proteomes" id="UP001370348">
    <property type="component" value="Chromosome"/>
</dbReference>
<dbReference type="EMBL" id="CP089984">
    <property type="protein sequence ID" value="WXB18189.1"/>
    <property type="molecule type" value="Genomic_DNA"/>
</dbReference>
<sequence length="101" mass="11910">MIVEYIRYTIDAGRATDFLIAYETAAKSLRDSSHCLGYELTRCTEASESFILRIEWDSEEGHLKGFRTSPEFKPFLQAIRPYVQDIAEMRHYELTPIRWTR</sequence>
<dbReference type="InterPro" id="IPR007138">
    <property type="entry name" value="ABM_dom"/>
</dbReference>
<protein>
    <submittedName>
        <fullName evidence="2">Antibiotic biosynthesis monooxygenase</fullName>
    </submittedName>
</protein>
<name>A0ABZ2M4P5_9BACT</name>
<organism evidence="2 3">
    <name type="scientific">Pendulispora albinea</name>
    <dbReference type="NCBI Taxonomy" id="2741071"/>
    <lineage>
        <taxon>Bacteria</taxon>
        <taxon>Pseudomonadati</taxon>
        <taxon>Myxococcota</taxon>
        <taxon>Myxococcia</taxon>
        <taxon>Myxococcales</taxon>
        <taxon>Sorangiineae</taxon>
        <taxon>Pendulisporaceae</taxon>
        <taxon>Pendulispora</taxon>
    </lineage>
</organism>
<dbReference type="RefSeq" id="WP_394827831.1">
    <property type="nucleotide sequence ID" value="NZ_CP089984.1"/>
</dbReference>
<accession>A0ABZ2M4P5</accession>
<evidence type="ECO:0000259" key="1">
    <source>
        <dbReference type="PROSITE" id="PS51725"/>
    </source>
</evidence>
<dbReference type="Gene3D" id="3.30.70.100">
    <property type="match status" value="1"/>
</dbReference>
<dbReference type="GO" id="GO:0004497">
    <property type="term" value="F:monooxygenase activity"/>
    <property type="evidence" value="ECO:0007669"/>
    <property type="project" value="UniProtKB-KW"/>
</dbReference>
<gene>
    <name evidence="2" type="ORF">LZC94_13115</name>
</gene>
<dbReference type="SUPFAM" id="SSF54909">
    <property type="entry name" value="Dimeric alpha+beta barrel"/>
    <property type="match status" value="1"/>
</dbReference>
<keyword evidence="2" id="KW-0560">Oxidoreductase</keyword>
<keyword evidence="3" id="KW-1185">Reference proteome</keyword>
<evidence type="ECO:0000313" key="2">
    <source>
        <dbReference type="EMBL" id="WXB18189.1"/>
    </source>
</evidence>